<dbReference type="PANTHER" id="PTHR43270:SF12">
    <property type="entry name" value="SUCCINYL-DIAMINOPIMELATE DESUCCINYLASE"/>
    <property type="match status" value="1"/>
</dbReference>
<comment type="caution">
    <text evidence="6">The sequence shown here is derived from an EMBL/GenBank/DDBJ whole genome shotgun (WGS) entry which is preliminary data.</text>
</comment>
<feature type="region of interest" description="Disordered" evidence="4">
    <location>
        <begin position="1"/>
        <end position="23"/>
    </location>
</feature>
<evidence type="ECO:0000313" key="6">
    <source>
        <dbReference type="EMBL" id="MFB9377740.1"/>
    </source>
</evidence>
<feature type="domain" description="Peptidase M20 dimerisation" evidence="5">
    <location>
        <begin position="227"/>
        <end position="373"/>
    </location>
</feature>
<name>A0ABV5LUK4_9ACTN</name>
<dbReference type="Pfam" id="PF07687">
    <property type="entry name" value="M20_dimer"/>
    <property type="match status" value="1"/>
</dbReference>
<dbReference type="Gene3D" id="3.40.630.10">
    <property type="entry name" value="Zn peptidases"/>
    <property type="match status" value="1"/>
</dbReference>
<evidence type="ECO:0000259" key="5">
    <source>
        <dbReference type="Pfam" id="PF07687"/>
    </source>
</evidence>
<reference evidence="6 7" key="1">
    <citation type="submission" date="2024-09" db="EMBL/GenBank/DDBJ databases">
        <authorList>
            <person name="Sun Q."/>
            <person name="Mori K."/>
        </authorList>
    </citation>
    <scope>NUCLEOTIDE SEQUENCE [LARGE SCALE GENOMIC DNA]</scope>
    <source>
        <strain evidence="6 7">TISTR 1856</strain>
    </source>
</reference>
<evidence type="ECO:0000256" key="3">
    <source>
        <dbReference type="ARBA" id="ARBA00022801"/>
    </source>
</evidence>
<keyword evidence="3" id="KW-0378">Hydrolase</keyword>
<accession>A0ABV5LUK4</accession>
<dbReference type="PANTHER" id="PTHR43270">
    <property type="entry name" value="BETA-ALA-HIS DIPEPTIDASE"/>
    <property type="match status" value="1"/>
</dbReference>
<proteinExistence type="predicted"/>
<dbReference type="Proteomes" id="UP001589748">
    <property type="component" value="Unassembled WGS sequence"/>
</dbReference>
<dbReference type="Gene3D" id="3.30.70.360">
    <property type="match status" value="1"/>
</dbReference>
<sequence length="492" mass="50437">MAEPDVPTAPTSAPGGPRSDPDPALVAELRAAAEAVAPGVRADLEALVRIPSVSAAAFDQAHVEASAEAVADLLRGAGLPSVRVVRVPGPDGRPGAPAVLARRPAPEGRPTVLLYAHHDVQPPGDDADWASPPFEPTERDGRLFGRGAADDKAGVMAHVAALRTLLPRWSDDDGVGVTVFVEGEEEVGSPSFGTFLQTFRDDLAADVIVVADSANFAVGVPALTTTLRGLVDCEVRLDVLSHAVHSGINGGPVLDALTLLCRLLATLHDEAGDVAVAGLHRGTATDPGLDEATFRTDAGVLDGVRLAGTGSLADRLWTRPALAVVGLDATPVDRASNTLLPSARAKLSLRVAPGQDPAEAARALHEHLLAHAPFGARVQVVPGEEGRPFSADTSSAAHDVARRAFAAAFGAEVVETGMGGSIPFVADLAAVYPGAAILVTGVEDPDSRAHGADESLHLADFARVCLGEVLLLEGLAAGDPVPDPPRTGPRTS</sequence>
<evidence type="ECO:0000256" key="2">
    <source>
        <dbReference type="ARBA" id="ARBA00022723"/>
    </source>
</evidence>
<dbReference type="InterPro" id="IPR011650">
    <property type="entry name" value="Peptidase_M20_dimer"/>
</dbReference>
<dbReference type="NCBIfam" id="NF005914">
    <property type="entry name" value="PRK07907.1"/>
    <property type="match status" value="1"/>
</dbReference>
<keyword evidence="7" id="KW-1185">Reference proteome</keyword>
<dbReference type="SUPFAM" id="SSF53187">
    <property type="entry name" value="Zn-dependent exopeptidases"/>
    <property type="match status" value="1"/>
</dbReference>
<evidence type="ECO:0000256" key="4">
    <source>
        <dbReference type="SAM" id="MobiDB-lite"/>
    </source>
</evidence>
<dbReference type="EMBL" id="JBHMDM010000007">
    <property type="protein sequence ID" value="MFB9377740.1"/>
    <property type="molecule type" value="Genomic_DNA"/>
</dbReference>
<dbReference type="InterPro" id="IPR002933">
    <property type="entry name" value="Peptidase_M20"/>
</dbReference>
<evidence type="ECO:0000313" key="7">
    <source>
        <dbReference type="Proteomes" id="UP001589748"/>
    </source>
</evidence>
<keyword evidence="2" id="KW-0479">Metal-binding</keyword>
<gene>
    <name evidence="6" type="ORF">ACFFVI_12255</name>
</gene>
<evidence type="ECO:0000256" key="1">
    <source>
        <dbReference type="ARBA" id="ARBA00022670"/>
    </source>
</evidence>
<dbReference type="RefSeq" id="WP_380137927.1">
    <property type="nucleotide sequence ID" value="NZ_JBHLUI010000008.1"/>
</dbReference>
<protein>
    <submittedName>
        <fullName evidence="6">Dipeptidase</fullName>
    </submittedName>
</protein>
<organism evidence="6 7">
    <name type="scientific">Kineococcus gynurae</name>
    <dbReference type="NCBI Taxonomy" id="452979"/>
    <lineage>
        <taxon>Bacteria</taxon>
        <taxon>Bacillati</taxon>
        <taxon>Actinomycetota</taxon>
        <taxon>Actinomycetes</taxon>
        <taxon>Kineosporiales</taxon>
        <taxon>Kineosporiaceae</taxon>
        <taxon>Kineococcus</taxon>
    </lineage>
</organism>
<keyword evidence="1" id="KW-0645">Protease</keyword>
<dbReference type="Pfam" id="PF01546">
    <property type="entry name" value="Peptidase_M20"/>
    <property type="match status" value="1"/>
</dbReference>
<dbReference type="InterPro" id="IPR051458">
    <property type="entry name" value="Cyt/Met_Dipeptidase"/>
</dbReference>